<sequence>MCAHDQIHLSIYPSHPCLRIATHVTENTYQKRSEDATRKKRRENVVFKFQQSFKNVPLETSVSFLVKK</sequence>
<proteinExistence type="predicted"/>
<evidence type="ECO:0000313" key="2">
    <source>
        <dbReference type="Proteomes" id="UP001595075"/>
    </source>
</evidence>
<evidence type="ECO:0000313" key="1">
    <source>
        <dbReference type="EMBL" id="KAL2068737.1"/>
    </source>
</evidence>
<reference evidence="1 2" key="1">
    <citation type="journal article" date="2024" name="Commun. Biol.">
        <title>Comparative genomic analysis of thermophilic fungi reveals convergent evolutionary adaptations and gene losses.</title>
        <authorList>
            <person name="Steindorff A.S."/>
            <person name="Aguilar-Pontes M.V."/>
            <person name="Robinson A.J."/>
            <person name="Andreopoulos B."/>
            <person name="LaButti K."/>
            <person name="Kuo A."/>
            <person name="Mondo S."/>
            <person name="Riley R."/>
            <person name="Otillar R."/>
            <person name="Haridas S."/>
            <person name="Lipzen A."/>
            <person name="Grimwood J."/>
            <person name="Schmutz J."/>
            <person name="Clum A."/>
            <person name="Reid I.D."/>
            <person name="Moisan M.C."/>
            <person name="Butler G."/>
            <person name="Nguyen T.T.M."/>
            <person name="Dewar K."/>
            <person name="Conant G."/>
            <person name="Drula E."/>
            <person name="Henrissat B."/>
            <person name="Hansel C."/>
            <person name="Singer S."/>
            <person name="Hutchinson M.I."/>
            <person name="de Vries R.P."/>
            <person name="Natvig D.O."/>
            <person name="Powell A.J."/>
            <person name="Tsang A."/>
            <person name="Grigoriev I.V."/>
        </authorList>
    </citation>
    <scope>NUCLEOTIDE SEQUENCE [LARGE SCALE GENOMIC DNA]</scope>
    <source>
        <strain evidence="1 2">CBS 494.80</strain>
    </source>
</reference>
<comment type="caution">
    <text evidence="1">The sequence shown here is derived from an EMBL/GenBank/DDBJ whole genome shotgun (WGS) entry which is preliminary data.</text>
</comment>
<organism evidence="1 2">
    <name type="scientific">Oculimacula yallundae</name>
    <dbReference type="NCBI Taxonomy" id="86028"/>
    <lineage>
        <taxon>Eukaryota</taxon>
        <taxon>Fungi</taxon>
        <taxon>Dikarya</taxon>
        <taxon>Ascomycota</taxon>
        <taxon>Pezizomycotina</taxon>
        <taxon>Leotiomycetes</taxon>
        <taxon>Helotiales</taxon>
        <taxon>Ploettnerulaceae</taxon>
        <taxon>Oculimacula</taxon>
    </lineage>
</organism>
<keyword evidence="2" id="KW-1185">Reference proteome</keyword>
<dbReference type="Proteomes" id="UP001595075">
    <property type="component" value="Unassembled WGS sequence"/>
</dbReference>
<name>A0ABR4CFJ2_9HELO</name>
<accession>A0ABR4CFJ2</accession>
<dbReference type="EMBL" id="JAZHXI010000008">
    <property type="protein sequence ID" value="KAL2068737.1"/>
    <property type="molecule type" value="Genomic_DNA"/>
</dbReference>
<gene>
    <name evidence="1" type="ORF">VTL71DRAFT_15075</name>
</gene>
<protein>
    <submittedName>
        <fullName evidence="1">Uncharacterized protein</fullName>
    </submittedName>
</protein>